<name>A0A223AT73_9FIRM</name>
<accession>A0A223AT73</accession>
<evidence type="ECO:0000313" key="2">
    <source>
        <dbReference type="EMBL" id="ASS38158.1"/>
    </source>
</evidence>
<dbReference type="EMBL" id="CP016199">
    <property type="protein sequence ID" value="ASS38158.1"/>
    <property type="molecule type" value="Genomic_DNA"/>
</dbReference>
<keyword evidence="3" id="KW-1185">Reference proteome</keyword>
<protein>
    <submittedName>
        <fullName evidence="2">Uncharacterized protein</fullName>
    </submittedName>
</protein>
<reference evidence="3" key="1">
    <citation type="submission" date="2016-05" db="EMBL/GenBank/DDBJ databases">
        <authorList>
            <person name="Holder M.E."/>
            <person name="Ajami N.J."/>
            <person name="Petrosino J.F."/>
        </authorList>
    </citation>
    <scope>NUCLEOTIDE SEQUENCE [LARGE SCALE GENOMIC DNA]</scope>
    <source>
        <strain evidence="3">ATCC 700696</strain>
    </source>
</reference>
<organism evidence="2 3">
    <name type="scientific">Mogibacterium pumilum</name>
    <dbReference type="NCBI Taxonomy" id="86332"/>
    <lineage>
        <taxon>Bacteria</taxon>
        <taxon>Bacillati</taxon>
        <taxon>Bacillota</taxon>
        <taxon>Clostridia</taxon>
        <taxon>Peptostreptococcales</taxon>
        <taxon>Anaerovoracaceae</taxon>
        <taxon>Mogibacterium</taxon>
    </lineage>
</organism>
<dbReference type="Proteomes" id="UP000214689">
    <property type="component" value="Chromosome"/>
</dbReference>
<dbReference type="AlphaFoldDB" id="A0A223AT73"/>
<keyword evidence="1" id="KW-1133">Transmembrane helix</keyword>
<feature type="transmembrane region" description="Helical" evidence="1">
    <location>
        <begin position="12"/>
        <end position="41"/>
    </location>
</feature>
<sequence length="90" mass="10376">MSIIVLFFFCGILFLTVICLITFIVLGTASISLGSAFLILLRVFTLKEKPRWRNPDDRPKIILLIWLALLFIVTISGLTVFIYYMYQILT</sequence>
<keyword evidence="1" id="KW-0472">Membrane</keyword>
<proteinExistence type="predicted"/>
<feature type="transmembrane region" description="Helical" evidence="1">
    <location>
        <begin position="61"/>
        <end position="86"/>
    </location>
</feature>
<evidence type="ECO:0000256" key="1">
    <source>
        <dbReference type="SAM" id="Phobius"/>
    </source>
</evidence>
<gene>
    <name evidence="2" type="ORF">AXF17_06890</name>
</gene>
<evidence type="ECO:0000313" key="3">
    <source>
        <dbReference type="Proteomes" id="UP000214689"/>
    </source>
</evidence>
<keyword evidence="1" id="KW-0812">Transmembrane</keyword>